<organism evidence="1 2">
    <name type="scientific">Candidatus Thiopontia autotrophica</name>
    <dbReference type="NCBI Taxonomy" id="2841688"/>
    <lineage>
        <taxon>Bacteria</taxon>
        <taxon>Pseudomonadati</taxon>
        <taxon>Pseudomonadota</taxon>
        <taxon>Gammaproteobacteria</taxon>
        <taxon>Candidatus Thiopontia</taxon>
    </lineage>
</organism>
<comment type="caution">
    <text evidence="1">The sequence shown here is derived from an EMBL/GenBank/DDBJ whole genome shotgun (WGS) entry which is preliminary data.</text>
</comment>
<reference evidence="1 2" key="1">
    <citation type="submission" date="2020-08" db="EMBL/GenBank/DDBJ databases">
        <title>Bridging the membrane lipid divide: bacteria of the FCB group superphylum have the potential to synthesize archaeal ether lipids.</title>
        <authorList>
            <person name="Villanueva L."/>
            <person name="Von Meijenfeldt F.A.B."/>
            <person name="Westbye A.B."/>
            <person name="Yadav S."/>
            <person name="Hopmans E.C."/>
            <person name="Dutilh B.E."/>
            <person name="Sinninghe Damste J.S."/>
        </authorList>
    </citation>
    <scope>NUCLEOTIDE SEQUENCE [LARGE SCALE GENOMIC DNA]</scope>
    <source>
        <strain evidence="1">NIOZ-UU100</strain>
    </source>
</reference>
<proteinExistence type="predicted"/>
<dbReference type="Proteomes" id="UP000654401">
    <property type="component" value="Unassembled WGS sequence"/>
</dbReference>
<protein>
    <submittedName>
        <fullName evidence="1">Uncharacterized protein</fullName>
    </submittedName>
</protein>
<evidence type="ECO:0000313" key="1">
    <source>
        <dbReference type="EMBL" id="MBC8520015.1"/>
    </source>
</evidence>
<sequence>MSAKDPSEKLLTAIPGFYPPGKERVLVGVSGEDDLMDKLPRSFRSIMGVSEERKREIQSSVNLHFIDEAMQKITIHQEKIHQLTLENRRHAVGYASALIADKTPAWLEKQTSKGRFNEQAYYRAISNMMSFLSTLASDAEMNDAAKCHDLESRALYEKAQGGRYVSPGCRMRAYAHRMSDLIRWNKTNKAKPVKEIVEEWVKAVMFSSLLIAESNE</sequence>
<accession>A0A8J6PEE8</accession>
<evidence type="ECO:0000313" key="2">
    <source>
        <dbReference type="Proteomes" id="UP000654401"/>
    </source>
</evidence>
<gene>
    <name evidence="1" type="ORF">H8D24_06390</name>
</gene>
<dbReference type="AlphaFoldDB" id="A0A8J6PEE8"/>
<dbReference type="EMBL" id="JACNFK010000032">
    <property type="protein sequence ID" value="MBC8520015.1"/>
    <property type="molecule type" value="Genomic_DNA"/>
</dbReference>
<name>A0A8J6PEE8_9GAMM</name>